<gene>
    <name evidence="2" type="ORF">ACE1CA_19725</name>
</gene>
<evidence type="ECO:0000313" key="3">
    <source>
        <dbReference type="Proteomes" id="UP001576780"/>
    </source>
</evidence>
<dbReference type="PANTHER" id="PTHR22617">
    <property type="entry name" value="CHEMOTAXIS SENSOR HISTIDINE KINASE-RELATED"/>
    <property type="match status" value="1"/>
</dbReference>
<sequence length="179" mass="19858">MIDNAKQVSALTRVNSPPTITKNSPPAGEKFLRFQLGEEGIALLPLNIIKQVMQVSVAEILTVPQMPACVLGIYNWRGEMLWIVDIGNFMGFPTLTVGGMENLMTIAIQVQEQYLGLVVQQINDIELHDVEQINMPSLGLFSPEILPYLQGYLIGDNKEVLMVLNGEAIAQAPLWQLNR</sequence>
<dbReference type="InterPro" id="IPR039315">
    <property type="entry name" value="CheW"/>
</dbReference>
<name>A0ABV4WNV6_9CYAN</name>
<dbReference type="PROSITE" id="PS50851">
    <property type="entry name" value="CHEW"/>
    <property type="match status" value="1"/>
</dbReference>
<accession>A0ABV4WNV6</accession>
<dbReference type="Gene3D" id="2.40.50.180">
    <property type="entry name" value="CheA-289, Domain 4"/>
    <property type="match status" value="1"/>
</dbReference>
<protein>
    <submittedName>
        <fullName evidence="2">Chemotaxis protein CheW</fullName>
    </submittedName>
</protein>
<dbReference type="InterPro" id="IPR002545">
    <property type="entry name" value="CheW-lke_dom"/>
</dbReference>
<evidence type="ECO:0000313" key="2">
    <source>
        <dbReference type="EMBL" id="MFB2836765.1"/>
    </source>
</evidence>
<dbReference type="PANTHER" id="PTHR22617:SF23">
    <property type="entry name" value="CHEMOTAXIS PROTEIN CHEW"/>
    <property type="match status" value="1"/>
</dbReference>
<reference evidence="2 3" key="1">
    <citation type="submission" date="2024-09" db="EMBL/GenBank/DDBJ databases">
        <title>Floridaenema gen nov. (Aerosakkonemataceae, Aerosakkonematales ord. nov., Cyanobacteria) from benthic tropical and subtropical fresh waters, with the description of four new species.</title>
        <authorList>
            <person name="Moretto J.A."/>
            <person name="Berthold D.E."/>
            <person name="Lefler F.W."/>
            <person name="Huang I.-S."/>
            <person name="Laughinghouse H. IV."/>
        </authorList>
    </citation>
    <scope>NUCLEOTIDE SEQUENCE [LARGE SCALE GENOMIC DNA]</scope>
    <source>
        <strain evidence="2 3">BLCC-F167</strain>
    </source>
</reference>
<dbReference type="RefSeq" id="WP_413279134.1">
    <property type="nucleotide sequence ID" value="NZ_JBHFNT010000173.1"/>
</dbReference>
<dbReference type="SMART" id="SM00260">
    <property type="entry name" value="CheW"/>
    <property type="match status" value="1"/>
</dbReference>
<proteinExistence type="predicted"/>
<evidence type="ECO:0000259" key="1">
    <source>
        <dbReference type="PROSITE" id="PS50851"/>
    </source>
</evidence>
<dbReference type="InterPro" id="IPR036061">
    <property type="entry name" value="CheW-like_dom_sf"/>
</dbReference>
<feature type="domain" description="CheW-like" evidence="1">
    <location>
        <begin position="28"/>
        <end position="175"/>
    </location>
</feature>
<organism evidence="2 3">
    <name type="scientific">Floridaenema evergladense BLCC-F167</name>
    <dbReference type="NCBI Taxonomy" id="3153639"/>
    <lineage>
        <taxon>Bacteria</taxon>
        <taxon>Bacillati</taxon>
        <taxon>Cyanobacteriota</taxon>
        <taxon>Cyanophyceae</taxon>
        <taxon>Oscillatoriophycideae</taxon>
        <taxon>Aerosakkonematales</taxon>
        <taxon>Aerosakkonemataceae</taxon>
        <taxon>Floridanema</taxon>
        <taxon>Floridanema evergladense</taxon>
    </lineage>
</organism>
<dbReference type="SUPFAM" id="SSF50341">
    <property type="entry name" value="CheW-like"/>
    <property type="match status" value="1"/>
</dbReference>
<dbReference type="EMBL" id="JBHFNT010000173">
    <property type="protein sequence ID" value="MFB2836765.1"/>
    <property type="molecule type" value="Genomic_DNA"/>
</dbReference>
<dbReference type="Pfam" id="PF01584">
    <property type="entry name" value="CheW"/>
    <property type="match status" value="1"/>
</dbReference>
<comment type="caution">
    <text evidence="2">The sequence shown here is derived from an EMBL/GenBank/DDBJ whole genome shotgun (WGS) entry which is preliminary data.</text>
</comment>
<dbReference type="Proteomes" id="UP001576780">
    <property type="component" value="Unassembled WGS sequence"/>
</dbReference>
<keyword evidence="3" id="KW-1185">Reference proteome</keyword>